<dbReference type="GO" id="GO:0003735">
    <property type="term" value="F:structural constituent of ribosome"/>
    <property type="evidence" value="ECO:0007669"/>
    <property type="project" value="InterPro"/>
</dbReference>
<evidence type="ECO:0000256" key="6">
    <source>
        <dbReference type="SAM" id="MobiDB-lite"/>
    </source>
</evidence>
<comment type="subunit">
    <text evidence="4">Part of the 50S ribosomal subunit.</text>
</comment>
<organism evidence="8 9">
    <name type="scientific">Eiseniibacteriota bacterium</name>
    <dbReference type="NCBI Taxonomy" id="2212470"/>
    <lineage>
        <taxon>Bacteria</taxon>
        <taxon>Candidatus Eiseniibacteriota</taxon>
    </lineage>
</organism>
<evidence type="ECO:0000256" key="4">
    <source>
        <dbReference type="HAMAP-Rule" id="MF_01341"/>
    </source>
</evidence>
<dbReference type="InterPro" id="IPR001196">
    <property type="entry name" value="Ribosomal_uL15_CS"/>
</dbReference>
<dbReference type="Gene3D" id="3.100.10.10">
    <property type="match status" value="1"/>
</dbReference>
<dbReference type="InterPro" id="IPR030878">
    <property type="entry name" value="Ribosomal_uL15"/>
</dbReference>
<feature type="region of interest" description="Disordered" evidence="6">
    <location>
        <begin position="1"/>
        <end position="66"/>
    </location>
</feature>
<dbReference type="GO" id="GO:0006412">
    <property type="term" value="P:translation"/>
    <property type="evidence" value="ECO:0007669"/>
    <property type="project" value="UniProtKB-UniRule"/>
</dbReference>
<dbReference type="InterPro" id="IPR036227">
    <property type="entry name" value="Ribosomal_uL15/eL18_sf"/>
</dbReference>
<dbReference type="EMBL" id="JABFRW010000074">
    <property type="protein sequence ID" value="NOT33838.1"/>
    <property type="molecule type" value="Genomic_DNA"/>
</dbReference>
<evidence type="ECO:0000256" key="3">
    <source>
        <dbReference type="ARBA" id="ARBA00023274"/>
    </source>
</evidence>
<evidence type="ECO:0000259" key="7">
    <source>
        <dbReference type="Pfam" id="PF00828"/>
    </source>
</evidence>
<feature type="compositionally biased region" description="Basic residues" evidence="6">
    <location>
        <begin position="33"/>
        <end position="42"/>
    </location>
</feature>
<evidence type="ECO:0000313" key="8">
    <source>
        <dbReference type="EMBL" id="NOT33838.1"/>
    </source>
</evidence>
<evidence type="ECO:0000256" key="5">
    <source>
        <dbReference type="RuleBase" id="RU003888"/>
    </source>
</evidence>
<comment type="caution">
    <text evidence="8">The sequence shown here is derived from an EMBL/GenBank/DDBJ whole genome shotgun (WGS) entry which is preliminary data.</text>
</comment>
<dbReference type="SUPFAM" id="SSF52080">
    <property type="entry name" value="Ribosomal proteins L15p and L18e"/>
    <property type="match status" value="1"/>
</dbReference>
<protein>
    <recommendedName>
        <fullName evidence="4">Large ribosomal subunit protein uL15</fullName>
    </recommendedName>
</protein>
<dbReference type="NCBIfam" id="TIGR01071">
    <property type="entry name" value="rplO_bact"/>
    <property type="match status" value="1"/>
</dbReference>
<dbReference type="PROSITE" id="PS00475">
    <property type="entry name" value="RIBOSOMAL_L15"/>
    <property type="match status" value="1"/>
</dbReference>
<dbReference type="Proteomes" id="UP000580839">
    <property type="component" value="Unassembled WGS sequence"/>
</dbReference>
<accession>A0A849SDP4</accession>
<comment type="similarity">
    <text evidence="1 4 5">Belongs to the universal ribosomal protein uL15 family.</text>
</comment>
<evidence type="ECO:0000256" key="2">
    <source>
        <dbReference type="ARBA" id="ARBA00022980"/>
    </source>
</evidence>
<reference evidence="8 9" key="1">
    <citation type="submission" date="2020-04" db="EMBL/GenBank/DDBJ databases">
        <title>Metagenomic profiling of ammonia- and methane-oxidizing microorganisms in a Dutch drinking water treatment plant.</title>
        <authorList>
            <person name="Poghosyan L."/>
            <person name="Leucker S."/>
        </authorList>
    </citation>
    <scope>NUCLEOTIDE SEQUENCE [LARGE SCALE GENOMIC DNA]</scope>
    <source>
        <strain evidence="8">S-RSF-IL-03</strain>
    </source>
</reference>
<keyword evidence="3 4" id="KW-0687">Ribonucleoprotein</keyword>
<dbReference type="GO" id="GO:0019843">
    <property type="term" value="F:rRNA binding"/>
    <property type="evidence" value="ECO:0007669"/>
    <property type="project" value="UniProtKB-UniRule"/>
</dbReference>
<keyword evidence="4" id="KW-0694">RNA-binding</keyword>
<name>A0A849SDP4_UNCEI</name>
<dbReference type="InterPro" id="IPR021131">
    <property type="entry name" value="Ribosomal_uL15/eL18"/>
</dbReference>
<sequence>MKLGNLRPAAGATKTRKRRGKGAGTGLGGTAGKGHKGHKARSGGKIPARFEGGQMPIQRRLPKRGFTNPTRVSYQVVQLGRLASAAAGTVVDRAWLKQHGIARERGPIKLLAGGDLKVALTIQVDAISATAKEAIEKAGGRVELTRAAAKA</sequence>
<dbReference type="GO" id="GO:0022625">
    <property type="term" value="C:cytosolic large ribosomal subunit"/>
    <property type="evidence" value="ECO:0007669"/>
    <property type="project" value="TreeGrafter"/>
</dbReference>
<comment type="function">
    <text evidence="4">Binds to the 23S rRNA.</text>
</comment>
<dbReference type="PANTHER" id="PTHR12934:SF11">
    <property type="entry name" value="LARGE RIBOSOMAL SUBUNIT PROTEIN UL15M"/>
    <property type="match status" value="1"/>
</dbReference>
<dbReference type="AlphaFoldDB" id="A0A849SDP4"/>
<dbReference type="PANTHER" id="PTHR12934">
    <property type="entry name" value="50S RIBOSOMAL PROTEIN L15"/>
    <property type="match status" value="1"/>
</dbReference>
<proteinExistence type="inferred from homology"/>
<feature type="compositionally biased region" description="Gly residues" evidence="6">
    <location>
        <begin position="22"/>
        <end position="32"/>
    </location>
</feature>
<feature type="domain" description="Large ribosomal subunit protein uL15/eL18" evidence="7">
    <location>
        <begin position="77"/>
        <end position="143"/>
    </location>
</feature>
<dbReference type="InterPro" id="IPR005749">
    <property type="entry name" value="Ribosomal_uL15_bac-type"/>
</dbReference>
<keyword evidence="4" id="KW-0699">rRNA-binding</keyword>
<dbReference type="HAMAP" id="MF_01341">
    <property type="entry name" value="Ribosomal_uL15"/>
    <property type="match status" value="1"/>
</dbReference>
<evidence type="ECO:0000313" key="9">
    <source>
        <dbReference type="Proteomes" id="UP000580839"/>
    </source>
</evidence>
<gene>
    <name evidence="4 8" type="primary">rplO</name>
    <name evidence="8" type="ORF">HOP12_06680</name>
</gene>
<dbReference type="Pfam" id="PF00828">
    <property type="entry name" value="Ribosomal_L27A"/>
    <property type="match status" value="1"/>
</dbReference>
<evidence type="ECO:0000256" key="1">
    <source>
        <dbReference type="ARBA" id="ARBA00007320"/>
    </source>
</evidence>
<keyword evidence="2 4" id="KW-0689">Ribosomal protein</keyword>